<evidence type="ECO:0000259" key="5">
    <source>
        <dbReference type="PROSITE" id="PS51387"/>
    </source>
</evidence>
<dbReference type="GO" id="GO:0071949">
    <property type="term" value="F:FAD binding"/>
    <property type="evidence" value="ECO:0007669"/>
    <property type="project" value="InterPro"/>
</dbReference>
<keyword evidence="3" id="KW-0274">FAD</keyword>
<proteinExistence type="predicted"/>
<dbReference type="InterPro" id="IPR016169">
    <property type="entry name" value="FAD-bd_PCMH_sub2"/>
</dbReference>
<dbReference type="Pfam" id="PF01565">
    <property type="entry name" value="FAD_binding_4"/>
    <property type="match status" value="1"/>
</dbReference>
<dbReference type="InterPro" id="IPR006094">
    <property type="entry name" value="Oxid_FAD_bind_N"/>
</dbReference>
<dbReference type="InterPro" id="IPR004113">
    <property type="entry name" value="FAD-bd_oxidored_4_C"/>
</dbReference>
<dbReference type="InterPro" id="IPR016166">
    <property type="entry name" value="FAD-bd_PCMH"/>
</dbReference>
<dbReference type="EMBL" id="MFKF01000248">
    <property type="protein sequence ID" value="OGG48449.1"/>
    <property type="molecule type" value="Genomic_DNA"/>
</dbReference>
<dbReference type="PANTHER" id="PTHR11748">
    <property type="entry name" value="D-LACTATE DEHYDROGENASE"/>
    <property type="match status" value="1"/>
</dbReference>
<protein>
    <recommendedName>
        <fullName evidence="5">FAD-binding PCMH-type domain-containing protein</fullName>
    </recommendedName>
</protein>
<keyword evidence="4" id="KW-0560">Oxidoreductase</keyword>
<dbReference type="Pfam" id="PF02913">
    <property type="entry name" value="FAD-oxidase_C"/>
    <property type="match status" value="1"/>
</dbReference>
<evidence type="ECO:0000313" key="7">
    <source>
        <dbReference type="Proteomes" id="UP000178606"/>
    </source>
</evidence>
<dbReference type="InterPro" id="IPR016164">
    <property type="entry name" value="FAD-linked_Oxase-like_C"/>
</dbReference>
<dbReference type="PROSITE" id="PS51387">
    <property type="entry name" value="FAD_PCMH"/>
    <property type="match status" value="1"/>
</dbReference>
<dbReference type="Gene3D" id="3.30.465.10">
    <property type="match status" value="1"/>
</dbReference>
<dbReference type="InterPro" id="IPR036318">
    <property type="entry name" value="FAD-bd_PCMH-like_sf"/>
</dbReference>
<comment type="caution">
    <text evidence="6">The sequence shown here is derived from an EMBL/GenBank/DDBJ whole genome shotgun (WGS) entry which is preliminary data.</text>
</comment>
<dbReference type="SUPFAM" id="SSF55103">
    <property type="entry name" value="FAD-linked oxidases, C-terminal domain"/>
    <property type="match status" value="1"/>
</dbReference>
<evidence type="ECO:0000256" key="1">
    <source>
        <dbReference type="ARBA" id="ARBA00001974"/>
    </source>
</evidence>
<evidence type="ECO:0000256" key="2">
    <source>
        <dbReference type="ARBA" id="ARBA00022630"/>
    </source>
</evidence>
<dbReference type="AlphaFoldDB" id="A0A1F6CGX8"/>
<dbReference type="Proteomes" id="UP000178606">
    <property type="component" value="Unassembled WGS sequence"/>
</dbReference>
<name>A0A1F6CGX8_HANXR</name>
<sequence>MVDADTLTKRLEEIVGADALTSAETEAYAVDGVRPRLVAIPADADQVAALLKASDDLRASVTPWGGGVSQDLGNPPERMDLVLRTARLSRVIAHEPADMTCVAEAGIRLADLQATLGKAGQYLPLDPPDPETATLGGVLSANASGPLRLAYGWPRDVVIGTKVALVSGQQVRSGGRVVKNVAGFDLNKLYVGALGTLGVLVEVALKVLPLPERRASIAAVFSDLNGAAGAVRSILQTDLAPCALELISPRAAARLARAASLPSGGLVVLVRAEGVSEATRDQMERLKDLFHTSGAVEIAPFDGPEEPAPWDAVRQFRRAPEVARHTVRCKVSVPIKCVRAVFDAADALRGHYEVACDLIAHAGSGIVYACLDLETPDRVDRAVAAAADLRQRASDLDGHLVVESAPPAFKARLDVWGKWGPDLKLMRALKAQYDPKRTLNPGRFVGGI</sequence>
<gene>
    <name evidence="6" type="ORF">A3F84_25690</name>
</gene>
<dbReference type="SUPFAM" id="SSF56176">
    <property type="entry name" value="FAD-binding/transporter-associated domain-like"/>
    <property type="match status" value="1"/>
</dbReference>
<dbReference type="PANTHER" id="PTHR11748:SF103">
    <property type="entry name" value="GLYCOLATE OXIDASE SUBUNIT GLCE"/>
    <property type="match status" value="1"/>
</dbReference>
<accession>A0A1F6CGX8</accession>
<comment type="cofactor">
    <cofactor evidence="1">
        <name>FAD</name>
        <dbReference type="ChEBI" id="CHEBI:57692"/>
    </cofactor>
</comment>
<feature type="domain" description="FAD-binding PCMH-type" evidence="5">
    <location>
        <begin position="30"/>
        <end position="210"/>
    </location>
</feature>
<organism evidence="6 7">
    <name type="scientific">Handelsmanbacteria sp. (strain RIFCSPLOWO2_12_FULL_64_10)</name>
    <dbReference type="NCBI Taxonomy" id="1817868"/>
    <lineage>
        <taxon>Bacteria</taxon>
        <taxon>Candidatus Handelsmaniibacteriota</taxon>
    </lineage>
</organism>
<evidence type="ECO:0000256" key="3">
    <source>
        <dbReference type="ARBA" id="ARBA00022827"/>
    </source>
</evidence>
<evidence type="ECO:0000313" key="6">
    <source>
        <dbReference type="EMBL" id="OGG48449.1"/>
    </source>
</evidence>
<evidence type="ECO:0000256" key="4">
    <source>
        <dbReference type="ARBA" id="ARBA00023002"/>
    </source>
</evidence>
<reference evidence="6 7" key="1">
    <citation type="journal article" date="2016" name="Nat. Commun.">
        <title>Thousands of microbial genomes shed light on interconnected biogeochemical processes in an aquifer system.</title>
        <authorList>
            <person name="Anantharaman K."/>
            <person name="Brown C.T."/>
            <person name="Hug L.A."/>
            <person name="Sharon I."/>
            <person name="Castelle C.J."/>
            <person name="Probst A.J."/>
            <person name="Thomas B.C."/>
            <person name="Singh A."/>
            <person name="Wilkins M.J."/>
            <person name="Karaoz U."/>
            <person name="Brodie E.L."/>
            <person name="Williams K.H."/>
            <person name="Hubbard S.S."/>
            <person name="Banfield J.F."/>
        </authorList>
    </citation>
    <scope>NUCLEOTIDE SEQUENCE [LARGE SCALE GENOMIC DNA]</scope>
    <source>
        <strain evidence="7">RIFCSPLOWO2_12_FULL_64_10</strain>
    </source>
</reference>
<dbReference type="GO" id="GO:0016491">
    <property type="term" value="F:oxidoreductase activity"/>
    <property type="evidence" value="ECO:0007669"/>
    <property type="project" value="UniProtKB-KW"/>
</dbReference>
<keyword evidence="2" id="KW-0285">Flavoprotein</keyword>